<dbReference type="OrthoDB" id="1858121at2759"/>
<dbReference type="PANTHER" id="PTHR31907">
    <property type="entry name" value="MLP-LIKE PROTEIN 423"/>
    <property type="match status" value="1"/>
</dbReference>
<dbReference type="Proteomes" id="UP000796880">
    <property type="component" value="Unassembled WGS sequence"/>
</dbReference>
<evidence type="ECO:0000313" key="3">
    <source>
        <dbReference type="Proteomes" id="UP000796880"/>
    </source>
</evidence>
<comment type="caution">
    <text evidence="2">The sequence shown here is derived from an EMBL/GenBank/DDBJ whole genome shotgun (WGS) entry which is preliminary data.</text>
</comment>
<proteinExistence type="predicted"/>
<dbReference type="GO" id="GO:0006952">
    <property type="term" value="P:defense response"/>
    <property type="evidence" value="ECO:0007669"/>
    <property type="project" value="InterPro"/>
</dbReference>
<protein>
    <recommendedName>
        <fullName evidence="1">Bet v I/Major latex protein domain-containing protein</fullName>
    </recommendedName>
</protein>
<dbReference type="Pfam" id="PF00407">
    <property type="entry name" value="Bet_v_1"/>
    <property type="match status" value="1"/>
</dbReference>
<dbReference type="InterPro" id="IPR023393">
    <property type="entry name" value="START-like_dom_sf"/>
</dbReference>
<reference evidence="2" key="1">
    <citation type="submission" date="2020-03" db="EMBL/GenBank/DDBJ databases">
        <title>A high-quality chromosome-level genome assembly of a woody plant with both climbing and erect habits, Rhamnella rubrinervis.</title>
        <authorList>
            <person name="Lu Z."/>
            <person name="Yang Y."/>
            <person name="Zhu X."/>
            <person name="Sun Y."/>
        </authorList>
    </citation>
    <scope>NUCLEOTIDE SEQUENCE</scope>
    <source>
        <strain evidence="2">BYM</strain>
        <tissue evidence="2">Leaf</tissue>
    </source>
</reference>
<gene>
    <name evidence="2" type="ORF">FNV43_RR26908</name>
</gene>
<dbReference type="InterPro" id="IPR051761">
    <property type="entry name" value="MLP-like_ligand-binding"/>
</dbReference>
<evidence type="ECO:0000259" key="1">
    <source>
        <dbReference type="SMART" id="SM01037"/>
    </source>
</evidence>
<keyword evidence="3" id="KW-1185">Reference proteome</keyword>
<dbReference type="InterPro" id="IPR000916">
    <property type="entry name" value="Bet_v_I/MLP"/>
</dbReference>
<feature type="domain" description="Bet v I/Major latex protein" evidence="1">
    <location>
        <begin position="2"/>
        <end position="99"/>
    </location>
</feature>
<sequence length="99" mass="11452">MAGSEDPHGYEDKRVAKDLVKAIDDENNSIAFKILEGDLMEHYKNFRVTLKCNPKDGQGSVIHWTMEYEKRHDEIVDPHTLIEFVTNLSKDLEKHLIEA</sequence>
<organism evidence="2 3">
    <name type="scientific">Rhamnella rubrinervis</name>
    <dbReference type="NCBI Taxonomy" id="2594499"/>
    <lineage>
        <taxon>Eukaryota</taxon>
        <taxon>Viridiplantae</taxon>
        <taxon>Streptophyta</taxon>
        <taxon>Embryophyta</taxon>
        <taxon>Tracheophyta</taxon>
        <taxon>Spermatophyta</taxon>
        <taxon>Magnoliopsida</taxon>
        <taxon>eudicotyledons</taxon>
        <taxon>Gunneridae</taxon>
        <taxon>Pentapetalae</taxon>
        <taxon>rosids</taxon>
        <taxon>fabids</taxon>
        <taxon>Rosales</taxon>
        <taxon>Rhamnaceae</taxon>
        <taxon>rhamnoid group</taxon>
        <taxon>Rhamneae</taxon>
        <taxon>Rhamnella</taxon>
    </lineage>
</organism>
<dbReference type="Gene3D" id="3.30.530.20">
    <property type="match status" value="1"/>
</dbReference>
<dbReference type="AlphaFoldDB" id="A0A8K0DQ87"/>
<dbReference type="SMART" id="SM01037">
    <property type="entry name" value="Bet_v_1"/>
    <property type="match status" value="1"/>
</dbReference>
<evidence type="ECO:0000313" key="2">
    <source>
        <dbReference type="EMBL" id="KAF3432169.1"/>
    </source>
</evidence>
<accession>A0A8K0DQ87</accession>
<name>A0A8K0DQ87_9ROSA</name>
<dbReference type="SUPFAM" id="SSF55961">
    <property type="entry name" value="Bet v1-like"/>
    <property type="match status" value="1"/>
</dbReference>
<dbReference type="EMBL" id="VOIH02000012">
    <property type="protein sequence ID" value="KAF3432169.1"/>
    <property type="molecule type" value="Genomic_DNA"/>
</dbReference>